<sequence length="243" mass="27103">MTIKVLVVGATGATGKHVVQMMLDAGHEVVAIARSKESMLQKLKDDKASHDKLEIREASIMEMKQEELVEVTKDCNFVVSCLGHNMSFKGMYLQDRKLVTEAAKRLTKAMPSSCKFILMGSDGVAHHGVDPPRSNLEGFIIFMLRYLVPPHADNEGVAAYLLGDTSFDWVTVRPTNLVNEEEATGKYNVTEKVEVSLFGDQTVSRNNVAHFMVELMTKKETFSKYLHKMPVVVDIPEDKPSTK</sequence>
<evidence type="ECO:0000259" key="1">
    <source>
        <dbReference type="Pfam" id="PF13460"/>
    </source>
</evidence>
<dbReference type="EMBL" id="CAKOGP040000001">
    <property type="protein sequence ID" value="CAJ1904029.1"/>
    <property type="molecule type" value="Genomic_DNA"/>
</dbReference>
<comment type="caution">
    <text evidence="2">The sequence shown here is derived from an EMBL/GenBank/DDBJ whole genome shotgun (WGS) entry which is preliminary data.</text>
</comment>
<reference evidence="2" key="1">
    <citation type="submission" date="2023-08" db="EMBL/GenBank/DDBJ databases">
        <authorList>
            <person name="Audoor S."/>
            <person name="Bilcke G."/>
        </authorList>
    </citation>
    <scope>NUCLEOTIDE SEQUENCE</scope>
</reference>
<evidence type="ECO:0000313" key="2">
    <source>
        <dbReference type="EMBL" id="CAJ1904029.1"/>
    </source>
</evidence>
<gene>
    <name evidence="2" type="ORF">CYCCA115_LOCUS393</name>
</gene>
<dbReference type="InterPro" id="IPR036291">
    <property type="entry name" value="NAD(P)-bd_dom_sf"/>
</dbReference>
<dbReference type="Proteomes" id="UP001295423">
    <property type="component" value="Unassembled WGS sequence"/>
</dbReference>
<feature type="domain" description="NAD(P)-binding" evidence="1">
    <location>
        <begin position="9"/>
        <end position="218"/>
    </location>
</feature>
<evidence type="ECO:0000313" key="3">
    <source>
        <dbReference type="Proteomes" id="UP001295423"/>
    </source>
</evidence>
<dbReference type="Pfam" id="PF13460">
    <property type="entry name" value="NAD_binding_10"/>
    <property type="match status" value="1"/>
</dbReference>
<keyword evidence="3" id="KW-1185">Reference proteome</keyword>
<proteinExistence type="predicted"/>
<dbReference type="InterPro" id="IPR016040">
    <property type="entry name" value="NAD(P)-bd_dom"/>
</dbReference>
<organism evidence="2 3">
    <name type="scientific">Cylindrotheca closterium</name>
    <dbReference type="NCBI Taxonomy" id="2856"/>
    <lineage>
        <taxon>Eukaryota</taxon>
        <taxon>Sar</taxon>
        <taxon>Stramenopiles</taxon>
        <taxon>Ochrophyta</taxon>
        <taxon>Bacillariophyta</taxon>
        <taxon>Bacillariophyceae</taxon>
        <taxon>Bacillariophycidae</taxon>
        <taxon>Bacillariales</taxon>
        <taxon>Bacillariaceae</taxon>
        <taxon>Cylindrotheca</taxon>
    </lineage>
</organism>
<dbReference type="PANTHER" id="PTHR15020:SF11">
    <property type="entry name" value="OS06G0360300 PROTEIN"/>
    <property type="match status" value="1"/>
</dbReference>
<protein>
    <recommendedName>
        <fullName evidence="1">NAD(P)-binding domain-containing protein</fullName>
    </recommendedName>
</protein>
<accession>A0AAD2CBC4</accession>
<name>A0AAD2CBC4_9STRA</name>
<dbReference type="Gene3D" id="3.40.50.720">
    <property type="entry name" value="NAD(P)-binding Rossmann-like Domain"/>
    <property type="match status" value="1"/>
</dbReference>
<dbReference type="AlphaFoldDB" id="A0AAD2CBC4"/>
<dbReference type="PANTHER" id="PTHR15020">
    <property type="entry name" value="FLAVIN REDUCTASE-RELATED"/>
    <property type="match status" value="1"/>
</dbReference>
<dbReference type="SUPFAM" id="SSF51735">
    <property type="entry name" value="NAD(P)-binding Rossmann-fold domains"/>
    <property type="match status" value="1"/>
</dbReference>